<dbReference type="Proteomes" id="UP000515349">
    <property type="component" value="Chromosome"/>
</dbReference>
<gene>
    <name evidence="3" type="ORF">H1R16_07575</name>
    <name evidence="2" type="ORF">H2507_07865</name>
</gene>
<dbReference type="EMBL" id="JACEUX010000002">
    <property type="protein sequence ID" value="MBA5247081.1"/>
    <property type="molecule type" value="Genomic_DNA"/>
</dbReference>
<name>A0A7D7QX58_9FLAO</name>
<reference evidence="3" key="1">
    <citation type="submission" date="2020-07" db="EMBL/GenBank/DDBJ databases">
        <title>Chryseobacterium sp. CX-624.</title>
        <authorList>
            <person name="Yang C."/>
        </authorList>
    </citation>
    <scope>NUCLEOTIDE SEQUENCE</scope>
    <source>
        <strain evidence="3">CX-624</strain>
    </source>
</reference>
<dbReference type="Proteomes" id="UP000539710">
    <property type="component" value="Unassembled WGS sequence"/>
</dbReference>
<feature type="transmembrane region" description="Helical" evidence="1">
    <location>
        <begin position="53"/>
        <end position="73"/>
    </location>
</feature>
<organism evidence="3 4">
    <name type="scientific">Marnyiella aurantia</name>
    <dbReference type="NCBI Taxonomy" id="2758037"/>
    <lineage>
        <taxon>Bacteria</taxon>
        <taxon>Pseudomonadati</taxon>
        <taxon>Bacteroidota</taxon>
        <taxon>Flavobacteriia</taxon>
        <taxon>Flavobacteriales</taxon>
        <taxon>Weeksellaceae</taxon>
        <taxon>Marnyiella</taxon>
    </lineage>
</organism>
<dbReference type="RefSeq" id="WP_181887178.1">
    <property type="nucleotide sequence ID" value="NZ_CP059472.1"/>
</dbReference>
<reference evidence="4" key="2">
    <citation type="submission" date="2020-07" db="EMBL/GenBank/DDBJ databases">
        <title>Chryseobacterium sp.cx-624.</title>
        <authorList>
            <person name="Yang C."/>
        </authorList>
    </citation>
    <scope>NUCLEOTIDE SEQUENCE [LARGE SCALE GENOMIC DNA]</scope>
    <source>
        <strain evidence="4">cx-624</strain>
    </source>
</reference>
<protein>
    <submittedName>
        <fullName evidence="3">Uncharacterized protein</fullName>
    </submittedName>
</protein>
<dbReference type="EMBL" id="CP059472">
    <property type="protein sequence ID" value="QMS97586.1"/>
    <property type="molecule type" value="Genomic_DNA"/>
</dbReference>
<reference evidence="5" key="3">
    <citation type="submission" date="2020-07" db="EMBL/GenBank/DDBJ databases">
        <title>Flavobacterium sp. xlx-214.</title>
        <authorList>
            <person name="Yang C."/>
        </authorList>
    </citation>
    <scope>NUCLEOTIDE SEQUENCE [LARGE SCALE GENOMIC DNA]</scope>
    <source>
        <strain evidence="5">CX-624</strain>
    </source>
</reference>
<keyword evidence="5" id="KW-1185">Reference proteome</keyword>
<proteinExistence type="predicted"/>
<keyword evidence="1" id="KW-0812">Transmembrane</keyword>
<dbReference type="AlphaFoldDB" id="A0A7D7QX58"/>
<evidence type="ECO:0000313" key="2">
    <source>
        <dbReference type="EMBL" id="MBA5247081.1"/>
    </source>
</evidence>
<keyword evidence="1" id="KW-0472">Membrane</keyword>
<evidence type="ECO:0000256" key="1">
    <source>
        <dbReference type="SAM" id="Phobius"/>
    </source>
</evidence>
<evidence type="ECO:0000313" key="3">
    <source>
        <dbReference type="EMBL" id="QMS97586.1"/>
    </source>
</evidence>
<sequence length="184" mass="20118">MKNLDIEKLERKNIYTAPPDFFSEVQDSVLKSLRESKENVPTPTIGRSRSKGWYVAAAALALIAGGTFVYNAGSGTENTLAQKSVSQDAAITPSTTIDSEEVPQPSAASENYAVLAKDLTLAENEYQKERQPEKNTVKPSGKMVMATSPRADVKMDMILDEFSAEDIAALSMNAEQDVYLDLYN</sequence>
<evidence type="ECO:0000313" key="4">
    <source>
        <dbReference type="Proteomes" id="UP000515349"/>
    </source>
</evidence>
<keyword evidence="1" id="KW-1133">Transmembrane helix</keyword>
<accession>A0A7D7QX58</accession>
<reference evidence="2" key="4">
    <citation type="submission" date="2020-07" db="EMBL/GenBank/DDBJ databases">
        <authorList>
            <person name="Yang C."/>
        </authorList>
    </citation>
    <scope>NUCLEOTIDE SEQUENCE</scope>
    <source>
        <strain evidence="2">Cx-624</strain>
    </source>
</reference>
<dbReference type="KEGG" id="cbau:H1R16_07575"/>
<evidence type="ECO:0000313" key="5">
    <source>
        <dbReference type="Proteomes" id="UP000539710"/>
    </source>
</evidence>